<dbReference type="eggNOG" id="ENOG503334J">
    <property type="taxonomic scope" value="Bacteria"/>
</dbReference>
<evidence type="ECO:0000313" key="4">
    <source>
        <dbReference type="Proteomes" id="UP000004259"/>
    </source>
</evidence>
<name>E9SBE3_RUMAL</name>
<evidence type="ECO:0000256" key="1">
    <source>
        <dbReference type="SAM" id="MobiDB-lite"/>
    </source>
</evidence>
<feature type="compositionally biased region" description="Basic residues" evidence="1">
    <location>
        <begin position="136"/>
        <end position="153"/>
    </location>
</feature>
<comment type="caution">
    <text evidence="3">The sequence shown here is derived from an EMBL/GenBank/DDBJ whole genome shotgun (WGS) entry which is preliminary data.</text>
</comment>
<feature type="compositionally biased region" description="Basic and acidic residues" evidence="1">
    <location>
        <begin position="154"/>
        <end position="167"/>
    </location>
</feature>
<organism evidence="3 4">
    <name type="scientific">Ruminococcus albus 8</name>
    <dbReference type="NCBI Taxonomy" id="246199"/>
    <lineage>
        <taxon>Bacteria</taxon>
        <taxon>Bacillati</taxon>
        <taxon>Bacillota</taxon>
        <taxon>Clostridia</taxon>
        <taxon>Eubacteriales</taxon>
        <taxon>Oscillospiraceae</taxon>
        <taxon>Ruminococcus</taxon>
    </lineage>
</organism>
<keyword evidence="2" id="KW-0812">Transmembrane</keyword>
<feature type="region of interest" description="Disordered" evidence="1">
    <location>
        <begin position="52"/>
        <end position="167"/>
    </location>
</feature>
<dbReference type="STRING" id="246199.CUS_6616"/>
<accession>E9SBE3</accession>
<feature type="transmembrane region" description="Helical" evidence="2">
    <location>
        <begin position="271"/>
        <end position="291"/>
    </location>
</feature>
<dbReference type="RefSeq" id="WP_002848803.1">
    <property type="nucleotide sequence ID" value="NZ_ADKM02000066.1"/>
</dbReference>
<reference evidence="3 4" key="1">
    <citation type="submission" date="2011-02" db="EMBL/GenBank/DDBJ databases">
        <authorList>
            <person name="Nelson K.E."/>
            <person name="Sutton G."/>
            <person name="Torralba M."/>
            <person name="Durkin S."/>
            <person name="Harkins D."/>
            <person name="Montgomery R."/>
            <person name="Ziemer C."/>
            <person name="Klaassens E."/>
            <person name="Ocuiv P."/>
            <person name="Morrison M."/>
        </authorList>
    </citation>
    <scope>NUCLEOTIDE SEQUENCE [LARGE SCALE GENOMIC DNA]</scope>
    <source>
        <strain evidence="3 4">8</strain>
    </source>
</reference>
<protein>
    <submittedName>
        <fullName evidence="3">Conserved domain protein</fullName>
    </submittedName>
</protein>
<dbReference type="EMBL" id="ADKM02000066">
    <property type="protein sequence ID" value="EGC03444.1"/>
    <property type="molecule type" value="Genomic_DNA"/>
</dbReference>
<sequence>MITTIVLKILLIIILVIVILLHFSVTVFVRGGTGGNFEIKLRYLGITLYPRPKKKKKKKKKKRRKKKKAVKPKQEISETNTEEMTETVAEVAEEKPDETADTQSAAEEIHSATVEEVFGEETSSIEDEKPEDKPAGKKGRKSRKKKEKKKKEKKPREKKEKPEKGESKLDGLKRKWEFIKPYIPPAWKYSKKLLKAVRIEDVKINIDTGKEDAAESAQFYGKLQAALFSVLNFLAMIFTLRVKEANINCHFNVKRLDAEGEAVVKVRPSTMIAIAFCLLFCCAKIFIPYKFRQWREKRRKKKSAEKIQNATVEN</sequence>
<keyword evidence="2" id="KW-1133">Transmembrane helix</keyword>
<proteinExistence type="predicted"/>
<feature type="compositionally biased region" description="Basic and acidic residues" evidence="1">
    <location>
        <begin position="126"/>
        <end position="135"/>
    </location>
</feature>
<gene>
    <name evidence="3" type="ORF">CUS_6616</name>
</gene>
<feature type="transmembrane region" description="Helical" evidence="2">
    <location>
        <begin position="6"/>
        <end position="29"/>
    </location>
</feature>
<feature type="compositionally biased region" description="Basic residues" evidence="1">
    <location>
        <begin position="52"/>
        <end position="71"/>
    </location>
</feature>
<keyword evidence="4" id="KW-1185">Reference proteome</keyword>
<evidence type="ECO:0000256" key="2">
    <source>
        <dbReference type="SAM" id="Phobius"/>
    </source>
</evidence>
<dbReference type="Proteomes" id="UP000004259">
    <property type="component" value="Unassembled WGS sequence"/>
</dbReference>
<dbReference type="AlphaFoldDB" id="E9SBE3"/>
<evidence type="ECO:0000313" key="3">
    <source>
        <dbReference type="EMBL" id="EGC03444.1"/>
    </source>
</evidence>
<keyword evidence="2" id="KW-0472">Membrane</keyword>